<dbReference type="SUPFAM" id="SSF50814">
    <property type="entry name" value="Lipocalins"/>
    <property type="match status" value="1"/>
</dbReference>
<evidence type="ECO:0000313" key="2">
    <source>
        <dbReference type="EMBL" id="EGT56340.1"/>
    </source>
</evidence>
<dbReference type="AlphaFoldDB" id="G0NAM3"/>
<evidence type="ECO:0000313" key="3">
    <source>
        <dbReference type="Proteomes" id="UP000008068"/>
    </source>
</evidence>
<reference evidence="3" key="1">
    <citation type="submission" date="2011-07" db="EMBL/GenBank/DDBJ databases">
        <authorList>
            <consortium name="Caenorhabditis brenneri Sequencing and Analysis Consortium"/>
            <person name="Wilson R.K."/>
        </authorList>
    </citation>
    <scope>NUCLEOTIDE SEQUENCE [LARGE SCALE GENOMIC DNA]</scope>
    <source>
        <strain evidence="3">PB2801</strain>
    </source>
</reference>
<proteinExistence type="predicted"/>
<name>G0NAM3_CAEBE</name>
<dbReference type="eggNOG" id="ENOG502TISX">
    <property type="taxonomic scope" value="Eukaryota"/>
</dbReference>
<protein>
    <submittedName>
        <fullName evidence="2">Uncharacterized protein</fullName>
    </submittedName>
</protein>
<dbReference type="EMBL" id="GL379855">
    <property type="protein sequence ID" value="EGT56340.1"/>
    <property type="molecule type" value="Genomic_DNA"/>
</dbReference>
<keyword evidence="3" id="KW-1185">Reference proteome</keyword>
<dbReference type="OMA" id="NRSEREC"/>
<organism evidence="3">
    <name type="scientific">Caenorhabditis brenneri</name>
    <name type="common">Nematode worm</name>
    <dbReference type="NCBI Taxonomy" id="135651"/>
    <lineage>
        <taxon>Eukaryota</taxon>
        <taxon>Metazoa</taxon>
        <taxon>Ecdysozoa</taxon>
        <taxon>Nematoda</taxon>
        <taxon>Chromadorea</taxon>
        <taxon>Rhabditida</taxon>
        <taxon>Rhabditina</taxon>
        <taxon>Rhabditomorpha</taxon>
        <taxon>Rhabditoidea</taxon>
        <taxon>Rhabditidae</taxon>
        <taxon>Peloderinae</taxon>
        <taxon>Caenorhabditis</taxon>
    </lineage>
</organism>
<gene>
    <name evidence="2" type="ORF">CAEBREN_01656</name>
</gene>
<dbReference type="InterPro" id="IPR012674">
    <property type="entry name" value="Calycin"/>
</dbReference>
<dbReference type="Proteomes" id="UP000008068">
    <property type="component" value="Unassembled WGS sequence"/>
</dbReference>
<dbReference type="InParanoid" id="G0NAM3"/>
<dbReference type="Gene3D" id="2.40.128.20">
    <property type="match status" value="1"/>
</dbReference>
<sequence>MDYTYESKIIESFEYVDESEVSSGDESSELSMVLEEMKRLRMENAELKNDNSEIKEALRNVLTLQMTILEQGSRFDLKSIGNAINSLKADNCVLHEAIYSTQQEILNVKYLIKNKRRSDPCENPIETEINGEWKLIESNNVDDFLYSQTDIFPFEASRIRHSNVCFELQNNQVKTCNWFSQYSNLEVHYFGIPNEDEVLFFVKDNKLISVQKSRETNGEVFSTIERFIENGKLHIVWERNGFTCERVYEKLDSWSSNTDPLKGTDSIAP</sequence>
<evidence type="ECO:0000256" key="1">
    <source>
        <dbReference type="SAM" id="Coils"/>
    </source>
</evidence>
<dbReference type="FunCoup" id="G0NAM3">
    <property type="interactions" value="139"/>
</dbReference>
<keyword evidence="1" id="KW-0175">Coiled coil</keyword>
<dbReference type="OrthoDB" id="5910942at2759"/>
<accession>G0NAM3</accession>
<dbReference type="HOGENOM" id="CLU_1035236_0_0_1"/>
<feature type="coiled-coil region" evidence="1">
    <location>
        <begin position="30"/>
        <end position="64"/>
    </location>
</feature>